<accession>A0A077ZKY8</accession>
<keyword evidence="10" id="KW-1185">Reference proteome</keyword>
<dbReference type="Proteomes" id="UP000030665">
    <property type="component" value="Unassembled WGS sequence"/>
</dbReference>
<dbReference type="PANTHER" id="PTHR23408">
    <property type="entry name" value="METHYLMALONYL-COA MUTASE"/>
    <property type="match status" value="1"/>
</dbReference>
<dbReference type="Pfam" id="PF00378">
    <property type="entry name" value="ECH_1"/>
    <property type="match status" value="1"/>
</dbReference>
<dbReference type="FunFam" id="3.40.50.300:FF:000647">
    <property type="entry name" value="Methylmalonic aciduria type A homolog, mitochondrial"/>
    <property type="match status" value="1"/>
</dbReference>
<dbReference type="GO" id="GO:0003924">
    <property type="term" value="F:GTPase activity"/>
    <property type="evidence" value="ECO:0007669"/>
    <property type="project" value="InterPro"/>
</dbReference>
<evidence type="ECO:0000313" key="10">
    <source>
        <dbReference type="Proteomes" id="UP000030665"/>
    </source>
</evidence>
<protein>
    <submittedName>
        <fullName evidence="9">ArgK and ECH domain containing protein</fullName>
    </submittedName>
</protein>
<comment type="similarity">
    <text evidence="8">Belongs to the enoyl-CoA hydratase/isomerase family.</text>
</comment>
<dbReference type="STRING" id="36087.A0A077ZKY8"/>
<dbReference type="Gene3D" id="3.90.226.20">
    <property type="match status" value="1"/>
</dbReference>
<dbReference type="AlphaFoldDB" id="A0A077ZKY8"/>
<dbReference type="InterPro" id="IPR027417">
    <property type="entry name" value="P-loop_NTPase"/>
</dbReference>
<keyword evidence="2" id="KW-0547">Nucleotide-binding</keyword>
<dbReference type="PANTHER" id="PTHR23408:SF3">
    <property type="entry name" value="METHYLMALONIC ACIDURIA TYPE A PROTEIN, MITOCHONDRIAL"/>
    <property type="match status" value="1"/>
</dbReference>
<dbReference type="InterPro" id="IPR014748">
    <property type="entry name" value="Enoyl-CoA_hydra_C"/>
</dbReference>
<dbReference type="Pfam" id="PF03308">
    <property type="entry name" value="MeaB"/>
    <property type="match status" value="1"/>
</dbReference>
<organism evidence="9 10">
    <name type="scientific">Trichuris trichiura</name>
    <name type="common">Whipworm</name>
    <name type="synonym">Trichocephalus trichiurus</name>
    <dbReference type="NCBI Taxonomy" id="36087"/>
    <lineage>
        <taxon>Eukaryota</taxon>
        <taxon>Metazoa</taxon>
        <taxon>Ecdysozoa</taxon>
        <taxon>Nematoda</taxon>
        <taxon>Enoplea</taxon>
        <taxon>Dorylaimia</taxon>
        <taxon>Trichinellida</taxon>
        <taxon>Trichuridae</taxon>
        <taxon>Trichuris</taxon>
    </lineage>
</organism>
<gene>
    <name evidence="9" type="ORF">TTRE_0000878001</name>
</gene>
<sequence>MTLVESRHPRHQALSTQLLDAIMPYCGNTLRLGVTGTPGAGKSTFLEAFGMLLIREGLKVAVIAVDPSSPVTGGSILGDKTRMNDLARAEAAFIRPVPSSGHLGGASQRARELMLLCEAAGYDVVIVETVGVGQSETEVARMVDCFISLQIAGGGDDLQGIKKGLMEVADLIVINKDDGDNHTNVAIARHMYESALHILRRKYDEWQPRVLTCSALEKRGIDEIWHAIIDFKTALTASGRLQQVRQQQSVEWLRKQTEEEVLNHLFANEDFDRYYRQTLLAALSDLNRPEIRCIILRAPSGSKVFSAGHDIHELPSGGRDPLSYDDPLRQITRMIQKFPKPIISMVEGSVWGGAFEMIMSSDLIIAASTSTFSMTPVNLGVPYNLVGIHNLTRDAGFHIVKELIFTASPITAQRALAVGILNHVVEVEELEDFTLQMAHHISEKAPLAIAVIKEELRVLGEAHTMNSDEFERIQGMRRAVYDSEDYQEGMNAFLEKRKPNFVGH</sequence>
<dbReference type="Gene3D" id="3.40.50.300">
    <property type="entry name" value="P-loop containing nucleotide triphosphate hydrolases"/>
    <property type="match status" value="1"/>
</dbReference>
<evidence type="ECO:0000256" key="1">
    <source>
        <dbReference type="ARBA" id="ARBA00009625"/>
    </source>
</evidence>
<dbReference type="CDD" id="cd06558">
    <property type="entry name" value="crotonase-like"/>
    <property type="match status" value="1"/>
</dbReference>
<dbReference type="NCBIfam" id="TIGR00750">
    <property type="entry name" value="lao"/>
    <property type="match status" value="1"/>
</dbReference>
<dbReference type="SUPFAM" id="SSF52540">
    <property type="entry name" value="P-loop containing nucleoside triphosphate hydrolases"/>
    <property type="match status" value="1"/>
</dbReference>
<evidence type="ECO:0000256" key="2">
    <source>
        <dbReference type="ARBA" id="ARBA00022741"/>
    </source>
</evidence>
<proteinExistence type="inferred from homology"/>
<dbReference type="GO" id="GO:0005737">
    <property type="term" value="C:cytoplasm"/>
    <property type="evidence" value="ECO:0007669"/>
    <property type="project" value="TreeGrafter"/>
</dbReference>
<dbReference type="GO" id="GO:0005525">
    <property type="term" value="F:GTP binding"/>
    <property type="evidence" value="ECO:0007669"/>
    <property type="project" value="UniProtKB-KW"/>
</dbReference>
<evidence type="ECO:0000256" key="4">
    <source>
        <dbReference type="ARBA" id="ARBA00023134"/>
    </source>
</evidence>
<dbReference type="FunFam" id="1.10.12.10:FF:000009">
    <property type="entry name" value="Methylmalonyl-CoA decarboxylase"/>
    <property type="match status" value="1"/>
</dbReference>
<evidence type="ECO:0000256" key="8">
    <source>
        <dbReference type="RuleBase" id="RU003707"/>
    </source>
</evidence>
<comment type="function">
    <text evidence="6">GTPase, binds and hydrolyzes GTP. Involved in intracellular vitamin B12 metabolism, mediates the transport of cobalamin (Cbl) into mitochondria for the final steps of adenosylcobalamin (AdoCbl) synthesis. Functions as a G-protein chaperone that assists AdoCbl cofactor delivery from MMAB to the methylmalonyl-CoA mutase (MMUT). Plays a dual role as both a protectase and a reactivase for MMUT. Protects MMUT from progressive inactivation by oxidation by decreasing the rate of the formation of the oxidized inactive cofactor hydroxocobalamin (OH2Cbl). Additionally acts a reactivase by promoting the replacement of OH2Cbl by the active cofactor AdoCbl, restoring the activity of MMUT in the presence and hydrolysis of GTP.</text>
</comment>
<dbReference type="Gene3D" id="1.10.287.130">
    <property type="match status" value="1"/>
</dbReference>
<dbReference type="EMBL" id="HG807072">
    <property type="protein sequence ID" value="CDW60404.1"/>
    <property type="molecule type" value="Genomic_DNA"/>
</dbReference>
<dbReference type="OrthoDB" id="1476984at2759"/>
<dbReference type="InterPro" id="IPR018376">
    <property type="entry name" value="Enoyl-CoA_hyd/isom_CS"/>
</dbReference>
<evidence type="ECO:0000313" key="9">
    <source>
        <dbReference type="EMBL" id="CDW60404.1"/>
    </source>
</evidence>
<dbReference type="InterPro" id="IPR001753">
    <property type="entry name" value="Enoyl-CoA_hydra/iso"/>
</dbReference>
<dbReference type="SUPFAM" id="SSF52096">
    <property type="entry name" value="ClpP/crotonase"/>
    <property type="match status" value="1"/>
</dbReference>
<dbReference type="NCBIfam" id="NF006958">
    <property type="entry name" value="PRK09435.1"/>
    <property type="match status" value="1"/>
</dbReference>
<comment type="similarity">
    <text evidence="1">Belongs to the SIMIBI class G3E GTPase family. ArgK/MeaB subfamily.</text>
</comment>
<evidence type="ECO:0000256" key="7">
    <source>
        <dbReference type="ARBA" id="ARBA00062796"/>
    </source>
</evidence>
<evidence type="ECO:0000256" key="3">
    <source>
        <dbReference type="ARBA" id="ARBA00022801"/>
    </source>
</evidence>
<name>A0A077ZKY8_TRITR</name>
<dbReference type="CDD" id="cd03114">
    <property type="entry name" value="MMAA-like"/>
    <property type="match status" value="1"/>
</dbReference>
<comment type="subunit">
    <text evidence="7">Homodimer. Interacts with MMUT (the apoenzyme form); the interaction is GTP dependent.</text>
</comment>
<evidence type="ECO:0000256" key="5">
    <source>
        <dbReference type="ARBA" id="ARBA00048548"/>
    </source>
</evidence>
<keyword evidence="4" id="KW-0342">GTP-binding</keyword>
<evidence type="ECO:0000256" key="6">
    <source>
        <dbReference type="ARBA" id="ARBA00056794"/>
    </source>
</evidence>
<dbReference type="Gene3D" id="1.10.12.10">
    <property type="entry name" value="Lyase 2-enoyl-coa Hydratase, Chain A, domain 2"/>
    <property type="match status" value="1"/>
</dbReference>
<reference evidence="9" key="2">
    <citation type="submission" date="2014-03" db="EMBL/GenBank/DDBJ databases">
        <title>The whipworm genome and dual-species transcriptomics of an intimate host-pathogen interaction.</title>
        <authorList>
            <person name="Foth B.J."/>
            <person name="Tsai I.J."/>
            <person name="Reid A.J."/>
            <person name="Bancroft A.J."/>
            <person name="Nichol S."/>
            <person name="Tracey A."/>
            <person name="Holroyd N."/>
            <person name="Cotton J.A."/>
            <person name="Stanley E.J."/>
            <person name="Zarowiecki M."/>
            <person name="Liu J.Z."/>
            <person name="Huckvale T."/>
            <person name="Cooper P.J."/>
            <person name="Grencis R.K."/>
            <person name="Berriman M."/>
        </authorList>
    </citation>
    <scope>NUCLEOTIDE SEQUENCE [LARGE SCALE GENOMIC DNA]</scope>
</reference>
<dbReference type="Gene3D" id="1.20.5.170">
    <property type="match status" value="1"/>
</dbReference>
<keyword evidence="3" id="KW-0378">Hydrolase</keyword>
<dbReference type="InterPro" id="IPR005129">
    <property type="entry name" value="GTPase_ArgK"/>
</dbReference>
<comment type="catalytic activity">
    <reaction evidence="5">
        <text>GTP + H2O = GDP + phosphate + H(+)</text>
        <dbReference type="Rhea" id="RHEA:19669"/>
        <dbReference type="ChEBI" id="CHEBI:15377"/>
        <dbReference type="ChEBI" id="CHEBI:15378"/>
        <dbReference type="ChEBI" id="CHEBI:37565"/>
        <dbReference type="ChEBI" id="CHEBI:43474"/>
        <dbReference type="ChEBI" id="CHEBI:58189"/>
    </reaction>
</comment>
<dbReference type="PROSITE" id="PS00166">
    <property type="entry name" value="ENOYL_COA_HYDRATASE"/>
    <property type="match status" value="1"/>
</dbReference>
<reference evidence="9" key="1">
    <citation type="submission" date="2014-01" db="EMBL/GenBank/DDBJ databases">
        <authorList>
            <person name="Aslett M."/>
        </authorList>
    </citation>
    <scope>NUCLEOTIDE SEQUENCE</scope>
</reference>
<dbReference type="InterPro" id="IPR029045">
    <property type="entry name" value="ClpP/crotonase-like_dom_sf"/>
</dbReference>
<dbReference type="NCBIfam" id="NF008506">
    <property type="entry name" value="PRK11423.1"/>
    <property type="match status" value="1"/>
</dbReference>